<protein>
    <submittedName>
        <fullName evidence="2">Uncharacterized protein</fullName>
    </submittedName>
</protein>
<reference evidence="2 3" key="1">
    <citation type="submission" date="2016-07" db="EMBL/GenBank/DDBJ databases">
        <title>Draft genome of the white-rot fungus Obba rivulosa 3A-2.</title>
        <authorList>
            <consortium name="DOE Joint Genome Institute"/>
            <person name="Miettinen O."/>
            <person name="Riley R."/>
            <person name="Acob R."/>
            <person name="Barry K."/>
            <person name="Cullen D."/>
            <person name="De Vries R."/>
            <person name="Hainaut M."/>
            <person name="Hatakka A."/>
            <person name="Henrissat B."/>
            <person name="Hilden K."/>
            <person name="Kuo R."/>
            <person name="Labutti K."/>
            <person name="Lipzen A."/>
            <person name="Makela M.R."/>
            <person name="Sandor L."/>
            <person name="Spatafora J.W."/>
            <person name="Grigoriev I.V."/>
            <person name="Hibbett D.S."/>
        </authorList>
    </citation>
    <scope>NUCLEOTIDE SEQUENCE [LARGE SCALE GENOMIC DNA]</scope>
    <source>
        <strain evidence="2 3">3A-2</strain>
    </source>
</reference>
<keyword evidence="1" id="KW-1133">Transmembrane helix</keyword>
<dbReference type="Proteomes" id="UP000250043">
    <property type="component" value="Unassembled WGS sequence"/>
</dbReference>
<dbReference type="AlphaFoldDB" id="A0A8E2AZI3"/>
<keyword evidence="3" id="KW-1185">Reference proteome</keyword>
<proteinExistence type="predicted"/>
<evidence type="ECO:0000313" key="2">
    <source>
        <dbReference type="EMBL" id="OCH88350.1"/>
    </source>
</evidence>
<accession>A0A8E2AZI3</accession>
<sequence>MSCQEWLWISNFGGAPYITVLGDYMFLIRIYAVYHRSRPALFILLSLWLVEIVLLITLVILPPNPADTSPGCLDVYYQDVRWTSIIC</sequence>
<dbReference type="OrthoDB" id="2638860at2759"/>
<evidence type="ECO:0000313" key="3">
    <source>
        <dbReference type="Proteomes" id="UP000250043"/>
    </source>
</evidence>
<feature type="transmembrane region" description="Helical" evidence="1">
    <location>
        <begin position="40"/>
        <end position="61"/>
    </location>
</feature>
<keyword evidence="1" id="KW-0812">Transmembrane</keyword>
<organism evidence="2 3">
    <name type="scientific">Obba rivulosa</name>
    <dbReference type="NCBI Taxonomy" id="1052685"/>
    <lineage>
        <taxon>Eukaryota</taxon>
        <taxon>Fungi</taxon>
        <taxon>Dikarya</taxon>
        <taxon>Basidiomycota</taxon>
        <taxon>Agaricomycotina</taxon>
        <taxon>Agaricomycetes</taxon>
        <taxon>Polyporales</taxon>
        <taxon>Gelatoporiaceae</taxon>
        <taxon>Obba</taxon>
    </lineage>
</organism>
<evidence type="ECO:0000256" key="1">
    <source>
        <dbReference type="SAM" id="Phobius"/>
    </source>
</evidence>
<dbReference type="EMBL" id="KV722455">
    <property type="protein sequence ID" value="OCH88350.1"/>
    <property type="molecule type" value="Genomic_DNA"/>
</dbReference>
<gene>
    <name evidence="2" type="ORF">OBBRIDRAFT_92229</name>
</gene>
<keyword evidence="1" id="KW-0472">Membrane</keyword>
<name>A0A8E2AZI3_9APHY</name>
<feature type="transmembrane region" description="Helical" evidence="1">
    <location>
        <begin position="6"/>
        <end position="28"/>
    </location>
</feature>